<reference evidence="2 4" key="2">
    <citation type="journal article" date="2014" name="BMC Genomics">
        <title>An improved genome release (version Mt4.0) for the model legume Medicago truncatula.</title>
        <authorList>
            <person name="Tang H."/>
            <person name="Krishnakumar V."/>
            <person name="Bidwell S."/>
            <person name="Rosen B."/>
            <person name="Chan A."/>
            <person name="Zhou S."/>
            <person name="Gentzbittel L."/>
            <person name="Childs K.L."/>
            <person name="Yandell M."/>
            <person name="Gundlach H."/>
            <person name="Mayer K.F."/>
            <person name="Schwartz D.C."/>
            <person name="Town C.D."/>
        </authorList>
    </citation>
    <scope>GENOME REANNOTATION</scope>
    <source>
        <strain evidence="3 4">cv. Jemalong A17</strain>
    </source>
</reference>
<keyword evidence="4" id="KW-1185">Reference proteome</keyword>
<dbReference type="EnsemblPlants" id="AES65039">
    <property type="protein sequence ID" value="AES65039"/>
    <property type="gene ID" value="MTR_2g034630"/>
</dbReference>
<evidence type="ECO:0000313" key="4">
    <source>
        <dbReference type="Proteomes" id="UP000002051"/>
    </source>
</evidence>
<dbReference type="PANTHER" id="PTHR33127">
    <property type="entry name" value="TRANSMEMBRANE PROTEIN"/>
    <property type="match status" value="1"/>
</dbReference>
<organism evidence="2 4">
    <name type="scientific">Medicago truncatula</name>
    <name type="common">Barrel medic</name>
    <name type="synonym">Medicago tribuloides</name>
    <dbReference type="NCBI Taxonomy" id="3880"/>
    <lineage>
        <taxon>Eukaryota</taxon>
        <taxon>Viridiplantae</taxon>
        <taxon>Streptophyta</taxon>
        <taxon>Embryophyta</taxon>
        <taxon>Tracheophyta</taxon>
        <taxon>Spermatophyta</taxon>
        <taxon>Magnoliopsida</taxon>
        <taxon>eudicotyledons</taxon>
        <taxon>Gunneridae</taxon>
        <taxon>Pentapetalae</taxon>
        <taxon>rosids</taxon>
        <taxon>fabids</taxon>
        <taxon>Fabales</taxon>
        <taxon>Fabaceae</taxon>
        <taxon>Papilionoideae</taxon>
        <taxon>50 kb inversion clade</taxon>
        <taxon>NPAAA clade</taxon>
        <taxon>Hologalegina</taxon>
        <taxon>IRL clade</taxon>
        <taxon>Trifolieae</taxon>
        <taxon>Medicago</taxon>
    </lineage>
</organism>
<accession>G7IMU4</accession>
<gene>
    <name evidence="2" type="ordered locus">MTR_2g034630</name>
</gene>
<evidence type="ECO:0000259" key="1">
    <source>
        <dbReference type="Pfam" id="PF03478"/>
    </source>
</evidence>
<evidence type="ECO:0000313" key="2">
    <source>
        <dbReference type="EMBL" id="AES65039.1"/>
    </source>
</evidence>
<feature type="domain" description="KIB1-4 beta-propeller" evidence="1">
    <location>
        <begin position="200"/>
        <end position="310"/>
    </location>
</feature>
<dbReference type="EMBL" id="CM001218">
    <property type="protein sequence ID" value="AES65039.1"/>
    <property type="molecule type" value="Genomic_DNA"/>
</dbReference>
<proteinExistence type="predicted"/>
<reference evidence="2 4" key="1">
    <citation type="journal article" date="2011" name="Nature">
        <title>The Medicago genome provides insight into the evolution of rhizobial symbioses.</title>
        <authorList>
            <person name="Young N.D."/>
            <person name="Debelle F."/>
            <person name="Oldroyd G.E."/>
            <person name="Geurts R."/>
            <person name="Cannon S.B."/>
            <person name="Udvardi M.K."/>
            <person name="Benedito V.A."/>
            <person name="Mayer K.F."/>
            <person name="Gouzy J."/>
            <person name="Schoof H."/>
            <person name="Van de Peer Y."/>
            <person name="Proost S."/>
            <person name="Cook D.R."/>
            <person name="Meyers B.C."/>
            <person name="Spannagl M."/>
            <person name="Cheung F."/>
            <person name="De Mita S."/>
            <person name="Krishnakumar V."/>
            <person name="Gundlach H."/>
            <person name="Zhou S."/>
            <person name="Mudge J."/>
            <person name="Bharti A.K."/>
            <person name="Murray J.D."/>
            <person name="Naoumkina M.A."/>
            <person name="Rosen B."/>
            <person name="Silverstein K.A."/>
            <person name="Tang H."/>
            <person name="Rombauts S."/>
            <person name="Zhao P.X."/>
            <person name="Zhou P."/>
            <person name="Barbe V."/>
            <person name="Bardou P."/>
            <person name="Bechner M."/>
            <person name="Bellec A."/>
            <person name="Berger A."/>
            <person name="Berges H."/>
            <person name="Bidwell S."/>
            <person name="Bisseling T."/>
            <person name="Choisne N."/>
            <person name="Couloux A."/>
            <person name="Denny R."/>
            <person name="Deshpande S."/>
            <person name="Dai X."/>
            <person name="Doyle J.J."/>
            <person name="Dudez A.M."/>
            <person name="Farmer A.D."/>
            <person name="Fouteau S."/>
            <person name="Franken C."/>
            <person name="Gibelin C."/>
            <person name="Gish J."/>
            <person name="Goldstein S."/>
            <person name="Gonzalez A.J."/>
            <person name="Green P.J."/>
            <person name="Hallab A."/>
            <person name="Hartog M."/>
            <person name="Hua A."/>
            <person name="Humphray S.J."/>
            <person name="Jeong D.H."/>
            <person name="Jing Y."/>
            <person name="Jocker A."/>
            <person name="Kenton S.M."/>
            <person name="Kim D.J."/>
            <person name="Klee K."/>
            <person name="Lai H."/>
            <person name="Lang C."/>
            <person name="Lin S."/>
            <person name="Macmil S.L."/>
            <person name="Magdelenat G."/>
            <person name="Matthews L."/>
            <person name="McCorrison J."/>
            <person name="Monaghan E.L."/>
            <person name="Mun J.H."/>
            <person name="Najar F.Z."/>
            <person name="Nicholson C."/>
            <person name="Noirot C."/>
            <person name="O'Bleness M."/>
            <person name="Paule C.R."/>
            <person name="Poulain J."/>
            <person name="Prion F."/>
            <person name="Qin B."/>
            <person name="Qu C."/>
            <person name="Retzel E.F."/>
            <person name="Riddle C."/>
            <person name="Sallet E."/>
            <person name="Samain S."/>
            <person name="Samson N."/>
            <person name="Sanders I."/>
            <person name="Saurat O."/>
            <person name="Scarpelli C."/>
            <person name="Schiex T."/>
            <person name="Segurens B."/>
            <person name="Severin A.J."/>
            <person name="Sherrier D.J."/>
            <person name="Shi R."/>
            <person name="Sims S."/>
            <person name="Singer S.R."/>
            <person name="Sinharoy S."/>
            <person name="Sterck L."/>
            <person name="Viollet A."/>
            <person name="Wang B.B."/>
            <person name="Wang K."/>
            <person name="Wang M."/>
            <person name="Wang X."/>
            <person name="Warfsmann J."/>
            <person name="Weissenbach J."/>
            <person name="White D.D."/>
            <person name="White J.D."/>
            <person name="Wiley G.B."/>
            <person name="Wincker P."/>
            <person name="Xing Y."/>
            <person name="Yang L."/>
            <person name="Yao Z."/>
            <person name="Ying F."/>
            <person name="Zhai J."/>
            <person name="Zhou L."/>
            <person name="Zuber A."/>
            <person name="Denarie J."/>
            <person name="Dixon R.A."/>
            <person name="May G.D."/>
            <person name="Schwartz D.C."/>
            <person name="Rogers J."/>
            <person name="Quetier F."/>
            <person name="Town C.D."/>
            <person name="Roe B.A."/>
        </authorList>
    </citation>
    <scope>NUCLEOTIDE SEQUENCE [LARGE SCALE GENOMIC DNA]</scope>
    <source>
        <strain evidence="2">A17</strain>
        <strain evidence="3 4">cv. Jemalong A17</strain>
    </source>
</reference>
<dbReference type="eggNOG" id="ENOG502SY0F">
    <property type="taxonomic scope" value="Eukaryota"/>
</dbReference>
<sequence>MEEERKPWFLCFSGKALKNQTYSTRILELGASILRSVQHCWMIGTLKEDTGKTHHNREKESKCSKKKVHSNDAALPLDVVEVIAKHLNNVIDYLHFRASNKLFRLADNKIFTFVHLKHGLEYKYIINFPESQLWNLNSEICCSKDGWILLVAPNQCFQVFFNPFTKELLPYPFASKEITNNRCFGISHSQEFPTYNISPIYHNGLFYCLSMKGKLRVIEATREKINLKEIEGPQAPYNKHFNNFLLECDGNLLAVLESSFGKGVKVFKLDESTMTWMKVESLKNHMLFVGKACFSTVANIPGMENKIYFPRFYRQSVVFYSLDTNNYHTFKNDVVNFRHVKEHLNGCWIQPRWH</sequence>
<dbReference type="HOGENOM" id="CLU_783829_0_0_1"/>
<name>G7IMU4_MEDTR</name>
<dbReference type="Pfam" id="PF03478">
    <property type="entry name" value="Beta-prop_KIB1-4"/>
    <property type="match status" value="1"/>
</dbReference>
<dbReference type="PANTHER" id="PTHR33127:SF5">
    <property type="entry name" value="TRANSMEMBRANE PROTEIN"/>
    <property type="match status" value="1"/>
</dbReference>
<protein>
    <submittedName>
        <fullName evidence="2">DUF295 family protein</fullName>
    </submittedName>
</protein>
<dbReference type="AlphaFoldDB" id="G7IMU4"/>
<dbReference type="PaxDb" id="3880-AES65039"/>
<reference evidence="3" key="3">
    <citation type="submission" date="2015-04" db="UniProtKB">
        <authorList>
            <consortium name="EnsemblPlants"/>
        </authorList>
    </citation>
    <scope>IDENTIFICATION</scope>
    <source>
        <strain evidence="3">cv. Jemalong A17</strain>
    </source>
</reference>
<dbReference type="Proteomes" id="UP000002051">
    <property type="component" value="Chromosome 2"/>
</dbReference>
<dbReference type="InterPro" id="IPR005174">
    <property type="entry name" value="KIB1-4_b-propeller"/>
</dbReference>
<evidence type="ECO:0000313" key="3">
    <source>
        <dbReference type="EnsemblPlants" id="AES65039"/>
    </source>
</evidence>